<evidence type="ECO:0000259" key="9">
    <source>
        <dbReference type="PROSITE" id="PS50056"/>
    </source>
</evidence>
<evidence type="ECO:0000256" key="4">
    <source>
        <dbReference type="ARBA" id="ARBA00022912"/>
    </source>
</evidence>
<dbReference type="SMART" id="SM00404">
    <property type="entry name" value="PTPc_motif"/>
    <property type="match status" value="1"/>
</dbReference>
<dbReference type="PRINTS" id="PR00700">
    <property type="entry name" value="PRTYPHPHTASE"/>
</dbReference>
<dbReference type="PROSITE" id="PS50055">
    <property type="entry name" value="TYR_PHOSPHATASE_PTP"/>
    <property type="match status" value="1"/>
</dbReference>
<evidence type="ECO:0000259" key="8">
    <source>
        <dbReference type="PROSITE" id="PS50055"/>
    </source>
</evidence>
<evidence type="ECO:0000256" key="7">
    <source>
        <dbReference type="SAM" id="Phobius"/>
    </source>
</evidence>
<accession>A0A8W8N3I3</accession>
<feature type="compositionally biased region" description="Low complexity" evidence="6">
    <location>
        <begin position="1"/>
        <end position="19"/>
    </location>
</feature>
<protein>
    <recommendedName>
        <fullName evidence="2">protein-tyrosine-phosphatase</fullName>
        <ecNumber evidence="2">3.1.3.48</ecNumber>
    </recommendedName>
</protein>
<dbReference type="SUPFAM" id="SSF52799">
    <property type="entry name" value="(Phosphotyrosine protein) phosphatases II"/>
    <property type="match status" value="1"/>
</dbReference>
<dbReference type="EnsemblMetazoa" id="G379.5">
    <property type="protein sequence ID" value="G379.5:cds"/>
    <property type="gene ID" value="G379"/>
</dbReference>
<dbReference type="PROSITE" id="PS50056">
    <property type="entry name" value="TYR_PHOSPHATASE_2"/>
    <property type="match status" value="1"/>
</dbReference>
<comment type="catalytic activity">
    <reaction evidence="5">
        <text>O-phospho-L-tyrosyl-[protein] + H2O = L-tyrosyl-[protein] + phosphate</text>
        <dbReference type="Rhea" id="RHEA:10684"/>
        <dbReference type="Rhea" id="RHEA-COMP:10136"/>
        <dbReference type="Rhea" id="RHEA-COMP:20101"/>
        <dbReference type="ChEBI" id="CHEBI:15377"/>
        <dbReference type="ChEBI" id="CHEBI:43474"/>
        <dbReference type="ChEBI" id="CHEBI:46858"/>
        <dbReference type="ChEBI" id="CHEBI:61978"/>
        <dbReference type="EC" id="3.1.3.48"/>
    </reaction>
</comment>
<dbReference type="PANTHER" id="PTHR19134">
    <property type="entry name" value="RECEPTOR-TYPE TYROSINE-PROTEIN PHOSPHATASE"/>
    <property type="match status" value="1"/>
</dbReference>
<feature type="domain" description="Tyrosine specific protein phosphatases" evidence="9">
    <location>
        <begin position="314"/>
        <end position="389"/>
    </location>
</feature>
<evidence type="ECO:0000256" key="2">
    <source>
        <dbReference type="ARBA" id="ARBA00013064"/>
    </source>
</evidence>
<keyword evidence="7" id="KW-0472">Membrane</keyword>
<dbReference type="Proteomes" id="UP000005408">
    <property type="component" value="Unassembled WGS sequence"/>
</dbReference>
<feature type="region of interest" description="Disordered" evidence="6">
    <location>
        <begin position="1"/>
        <end position="23"/>
    </location>
</feature>
<name>A0A8W8N3I3_MAGGI</name>
<comment type="similarity">
    <text evidence="1">Belongs to the protein-tyrosine phosphatase family.</text>
</comment>
<dbReference type="InterPro" id="IPR003595">
    <property type="entry name" value="Tyr_Pase_cat"/>
</dbReference>
<evidence type="ECO:0000256" key="5">
    <source>
        <dbReference type="ARBA" id="ARBA00051722"/>
    </source>
</evidence>
<evidence type="ECO:0000313" key="10">
    <source>
        <dbReference type="EnsemblMetazoa" id="G379.5:cds"/>
    </source>
</evidence>
<dbReference type="InterPro" id="IPR000387">
    <property type="entry name" value="Tyr_Pase_dom"/>
</dbReference>
<evidence type="ECO:0000313" key="11">
    <source>
        <dbReference type="Proteomes" id="UP000005408"/>
    </source>
</evidence>
<proteinExistence type="inferred from homology"/>
<evidence type="ECO:0000256" key="6">
    <source>
        <dbReference type="SAM" id="MobiDB-lite"/>
    </source>
</evidence>
<evidence type="ECO:0000256" key="3">
    <source>
        <dbReference type="ARBA" id="ARBA00022801"/>
    </source>
</evidence>
<dbReference type="PROSITE" id="PS00383">
    <property type="entry name" value="TYR_PHOSPHATASE_1"/>
    <property type="match status" value="1"/>
</dbReference>
<keyword evidence="7" id="KW-0812">Transmembrane</keyword>
<dbReference type="OrthoDB" id="6277409at2759"/>
<keyword evidence="4" id="KW-0904">Protein phosphatase</keyword>
<dbReference type="InterPro" id="IPR016130">
    <property type="entry name" value="Tyr_Pase_AS"/>
</dbReference>
<keyword evidence="11" id="KW-1185">Reference proteome</keyword>
<dbReference type="InterPro" id="IPR050348">
    <property type="entry name" value="Protein-Tyr_Phosphatase"/>
</dbReference>
<dbReference type="AlphaFoldDB" id="A0A8W8N3I3"/>
<dbReference type="CDD" id="cd00047">
    <property type="entry name" value="PTPc"/>
    <property type="match status" value="1"/>
</dbReference>
<dbReference type="PANTHER" id="PTHR19134:SF562">
    <property type="entry name" value="PROTEIN-TYROSINE-PHOSPHATASE"/>
    <property type="match status" value="1"/>
</dbReference>
<organism evidence="10 11">
    <name type="scientific">Magallana gigas</name>
    <name type="common">Pacific oyster</name>
    <name type="synonym">Crassostrea gigas</name>
    <dbReference type="NCBI Taxonomy" id="29159"/>
    <lineage>
        <taxon>Eukaryota</taxon>
        <taxon>Metazoa</taxon>
        <taxon>Spiralia</taxon>
        <taxon>Lophotrochozoa</taxon>
        <taxon>Mollusca</taxon>
        <taxon>Bivalvia</taxon>
        <taxon>Autobranchia</taxon>
        <taxon>Pteriomorphia</taxon>
        <taxon>Ostreida</taxon>
        <taxon>Ostreoidea</taxon>
        <taxon>Ostreidae</taxon>
        <taxon>Magallana</taxon>
    </lineage>
</organism>
<dbReference type="GO" id="GO:0004725">
    <property type="term" value="F:protein tyrosine phosphatase activity"/>
    <property type="evidence" value="ECO:0007669"/>
    <property type="project" value="UniProtKB-EC"/>
</dbReference>
<evidence type="ECO:0000256" key="1">
    <source>
        <dbReference type="ARBA" id="ARBA00009580"/>
    </source>
</evidence>
<dbReference type="InterPro" id="IPR000242">
    <property type="entry name" value="PTP_cat"/>
</dbReference>
<sequence>MSTDSSSSSSSTPTMASCSEVTTDSTTEENYRILLVFLIIASILVLVSGVLLLQKLLSLRLQRKREIEMVVAFSASEGNVEDNLLPGTMSNGNVVYEEELGDDEEEEEENVTVEYSNLQSMRISVDEFLRSFPDRKANSVLEEEFKHLPEGLLESYSAALIPDNKKKNRYKAIYPYDHNRVVLDRTEEPEKPDYINASYIDGYNKEKAYIAAQGPFTSDTIEDFWTLIWQTDCTRIVMLTNLYEGEKMKCLRYWTDDRETGIDIGPYHIQLDAIDEYDHYTIRYLIVSKEDDEIKRVTHFHFTTWLDNSVPNDLSALICYRNLVRNGLTSSDGPIVVHCSAGIGRTGTFIALDYMLDEGGTENYVDVKSYVTSLRQQRGKSIQTYEQYVFLHEALIEGFQMLRQRCLSIL</sequence>
<dbReference type="Pfam" id="PF00102">
    <property type="entry name" value="Y_phosphatase"/>
    <property type="match status" value="1"/>
</dbReference>
<keyword evidence="3" id="KW-0378">Hydrolase</keyword>
<feature type="transmembrane region" description="Helical" evidence="7">
    <location>
        <begin position="33"/>
        <end position="53"/>
    </location>
</feature>
<keyword evidence="7" id="KW-1133">Transmembrane helix</keyword>
<feature type="domain" description="Tyrosine-protein phosphatase" evidence="8">
    <location>
        <begin position="141"/>
        <end position="398"/>
    </location>
</feature>
<reference evidence="10" key="1">
    <citation type="submission" date="2022-08" db="UniProtKB">
        <authorList>
            <consortium name="EnsemblMetazoa"/>
        </authorList>
    </citation>
    <scope>IDENTIFICATION</scope>
    <source>
        <strain evidence="10">05x7-T-G4-1.051#20</strain>
    </source>
</reference>
<dbReference type="InterPro" id="IPR029021">
    <property type="entry name" value="Prot-tyrosine_phosphatase-like"/>
</dbReference>
<dbReference type="SMART" id="SM00194">
    <property type="entry name" value="PTPc"/>
    <property type="match status" value="1"/>
</dbReference>
<dbReference type="EC" id="3.1.3.48" evidence="2"/>
<dbReference type="FunFam" id="3.90.190.10:FF:000102">
    <property type="entry name" value="Receptor-type tyrosine-protein phosphatase"/>
    <property type="match status" value="1"/>
</dbReference>
<dbReference type="OMA" id="WHSHRIS"/>
<dbReference type="Gene3D" id="3.90.190.10">
    <property type="entry name" value="Protein tyrosine phosphatase superfamily"/>
    <property type="match status" value="1"/>
</dbReference>